<dbReference type="Proteomes" id="UP000078486">
    <property type="component" value="Unassembled WGS sequence"/>
</dbReference>
<organism evidence="1 2">
    <name type="scientific">Termitidicoccus mucosus</name>
    <dbReference type="NCBI Taxonomy" id="1184151"/>
    <lineage>
        <taxon>Bacteria</taxon>
        <taxon>Pseudomonadati</taxon>
        <taxon>Verrucomicrobiota</taxon>
        <taxon>Opitutia</taxon>
        <taxon>Opitutales</taxon>
        <taxon>Opitutaceae</taxon>
        <taxon>Termitidicoccus</taxon>
    </lineage>
</organism>
<dbReference type="EMBL" id="LRRQ01000076">
    <property type="protein sequence ID" value="OAM89969.1"/>
    <property type="molecule type" value="Genomic_DNA"/>
</dbReference>
<keyword evidence="2" id="KW-1185">Reference proteome</keyword>
<evidence type="ECO:0000313" key="2">
    <source>
        <dbReference type="Proteomes" id="UP000078486"/>
    </source>
</evidence>
<dbReference type="AlphaFoldDB" id="A0A178IL98"/>
<proteinExistence type="predicted"/>
<gene>
    <name evidence="1" type="ORF">AW736_11735</name>
</gene>
<protein>
    <submittedName>
        <fullName evidence="1">Uncharacterized protein</fullName>
    </submittedName>
</protein>
<reference evidence="1 2" key="1">
    <citation type="submission" date="2016-01" db="EMBL/GenBank/DDBJ databases">
        <title>High potential of lignocellulose degradation of a new Verrucomicrobia species.</title>
        <authorList>
            <person name="Wang Y."/>
            <person name="Shi Y."/>
            <person name="Qiu Z."/>
            <person name="Liu S."/>
            <person name="Yang H."/>
        </authorList>
    </citation>
    <scope>NUCLEOTIDE SEQUENCE [LARGE SCALE GENOMIC DNA]</scope>
    <source>
        <strain evidence="1 2">TSB47</strain>
    </source>
</reference>
<evidence type="ECO:0000313" key="1">
    <source>
        <dbReference type="EMBL" id="OAM89969.1"/>
    </source>
</evidence>
<name>A0A178IL98_9BACT</name>
<comment type="caution">
    <text evidence="1">The sequence shown here is derived from an EMBL/GenBank/DDBJ whole genome shotgun (WGS) entry which is preliminary data.</text>
</comment>
<sequence>MAQLLVYINHMLPANGEMSAVPVLFIPPVNTGIGFYFRHYYNPVMFARSLAQLPRRLYSVGNDNPVEDGARSFA</sequence>
<dbReference type="STRING" id="1184151.AW736_11735"/>
<accession>A0A178IL98</accession>